<organism evidence="1 2">
    <name type="scientific">Rotaria socialis</name>
    <dbReference type="NCBI Taxonomy" id="392032"/>
    <lineage>
        <taxon>Eukaryota</taxon>
        <taxon>Metazoa</taxon>
        <taxon>Spiralia</taxon>
        <taxon>Gnathifera</taxon>
        <taxon>Rotifera</taxon>
        <taxon>Eurotatoria</taxon>
        <taxon>Bdelloidea</taxon>
        <taxon>Philodinida</taxon>
        <taxon>Philodinidae</taxon>
        <taxon>Rotaria</taxon>
    </lineage>
</organism>
<evidence type="ECO:0000313" key="2">
    <source>
        <dbReference type="Proteomes" id="UP000663848"/>
    </source>
</evidence>
<dbReference type="Proteomes" id="UP000663848">
    <property type="component" value="Unassembled WGS sequence"/>
</dbReference>
<dbReference type="EMBL" id="CAJOBR010004713">
    <property type="protein sequence ID" value="CAF4792577.1"/>
    <property type="molecule type" value="Genomic_DNA"/>
</dbReference>
<comment type="caution">
    <text evidence="1">The sequence shown here is derived from an EMBL/GenBank/DDBJ whole genome shotgun (WGS) entry which is preliminary data.</text>
</comment>
<evidence type="ECO:0000313" key="1">
    <source>
        <dbReference type="EMBL" id="CAF4792577.1"/>
    </source>
</evidence>
<proteinExistence type="predicted"/>
<name>A0A821NZH5_9BILA</name>
<gene>
    <name evidence="1" type="ORF">QYT958_LOCUS23375</name>
</gene>
<accession>A0A821NZH5</accession>
<feature type="non-terminal residue" evidence="1">
    <location>
        <position position="47"/>
    </location>
</feature>
<reference evidence="1" key="1">
    <citation type="submission" date="2021-02" db="EMBL/GenBank/DDBJ databases">
        <authorList>
            <person name="Nowell W R."/>
        </authorList>
    </citation>
    <scope>NUCLEOTIDE SEQUENCE</scope>
</reference>
<dbReference type="AlphaFoldDB" id="A0A821NZH5"/>
<protein>
    <submittedName>
        <fullName evidence="1">Uncharacterized protein</fullName>
    </submittedName>
</protein>
<sequence>MHYAQGNEKLVLTANPYTPISQPMPLTEDPEIRRTRKIVLIIVGVCL</sequence>